<gene>
    <name evidence="1" type="ORF">FHX42_002627</name>
</gene>
<sequence length="220" mass="23660">MDPRAPAGGRAVRRPSFDPADLTAEDVTFRDDFDCDEVEVTSGDFTGVRGGGSLVRSSVRKADFAGSRFAPLELSDVRFEDVDLSNASWQSVRANRTEILRGRAIGLRLSLERADDVYLDGCRLDYAAIHVEKVRGALVFAECRFREATITGDLSNVIFHECSLDGAGFEVNKAVDCDLRTSDLLGARGVSRLGGARITLEQATSVAPSLAAEAGLSVES</sequence>
<organism evidence="1 2">
    <name type="scientific">Halosaccharopolyspora lacisalsi</name>
    <dbReference type="NCBI Taxonomy" id="1000566"/>
    <lineage>
        <taxon>Bacteria</taxon>
        <taxon>Bacillati</taxon>
        <taxon>Actinomycetota</taxon>
        <taxon>Actinomycetes</taxon>
        <taxon>Pseudonocardiales</taxon>
        <taxon>Pseudonocardiaceae</taxon>
        <taxon>Halosaccharopolyspora</taxon>
    </lineage>
</organism>
<evidence type="ECO:0000313" key="1">
    <source>
        <dbReference type="EMBL" id="MBA8825276.1"/>
    </source>
</evidence>
<dbReference type="Gene3D" id="2.160.20.80">
    <property type="entry name" value="E3 ubiquitin-protein ligase SopA"/>
    <property type="match status" value="1"/>
</dbReference>
<evidence type="ECO:0000313" key="2">
    <source>
        <dbReference type="Proteomes" id="UP000569329"/>
    </source>
</evidence>
<dbReference type="EMBL" id="JACGWZ010000003">
    <property type="protein sequence ID" value="MBA8825276.1"/>
    <property type="molecule type" value="Genomic_DNA"/>
</dbReference>
<dbReference type="SUPFAM" id="SSF141571">
    <property type="entry name" value="Pentapeptide repeat-like"/>
    <property type="match status" value="1"/>
</dbReference>
<dbReference type="AlphaFoldDB" id="A0A839DYJ0"/>
<proteinExistence type="predicted"/>
<protein>
    <submittedName>
        <fullName evidence="1">Uncharacterized protein YjbI with pentapeptide repeats</fullName>
    </submittedName>
</protein>
<keyword evidence="2" id="KW-1185">Reference proteome</keyword>
<reference evidence="1 2" key="1">
    <citation type="submission" date="2020-07" db="EMBL/GenBank/DDBJ databases">
        <title>Sequencing the genomes of 1000 actinobacteria strains.</title>
        <authorList>
            <person name="Klenk H.-P."/>
        </authorList>
    </citation>
    <scope>NUCLEOTIDE SEQUENCE [LARGE SCALE GENOMIC DNA]</scope>
    <source>
        <strain evidence="1 2">DSM 45975</strain>
    </source>
</reference>
<comment type="caution">
    <text evidence="1">The sequence shown here is derived from an EMBL/GenBank/DDBJ whole genome shotgun (WGS) entry which is preliminary data.</text>
</comment>
<accession>A0A839DYJ0</accession>
<name>A0A839DYJ0_9PSEU</name>
<dbReference type="Proteomes" id="UP000569329">
    <property type="component" value="Unassembled WGS sequence"/>
</dbReference>
<dbReference type="RefSeq" id="WP_182544482.1">
    <property type="nucleotide sequence ID" value="NZ_JACGWZ010000003.1"/>
</dbReference>